<dbReference type="InParanoid" id="A0A2H3DVL1"/>
<accession>A0A2H3DVL1</accession>
<evidence type="ECO:0000313" key="2">
    <source>
        <dbReference type="Proteomes" id="UP000217790"/>
    </source>
</evidence>
<dbReference type="EMBL" id="KZ293659">
    <property type="protein sequence ID" value="PBK92323.1"/>
    <property type="molecule type" value="Genomic_DNA"/>
</dbReference>
<keyword evidence="2" id="KW-1185">Reference proteome</keyword>
<dbReference type="OrthoDB" id="3269417at2759"/>
<dbReference type="STRING" id="47427.A0A2H3DVL1"/>
<protein>
    <submittedName>
        <fullName evidence="1">Uncharacterized protein</fullName>
    </submittedName>
</protein>
<reference evidence="2" key="1">
    <citation type="journal article" date="2017" name="Nat. Ecol. Evol.">
        <title>Genome expansion and lineage-specific genetic innovations in the forest pathogenic fungi Armillaria.</title>
        <authorList>
            <person name="Sipos G."/>
            <person name="Prasanna A.N."/>
            <person name="Walter M.C."/>
            <person name="O'Connor E."/>
            <person name="Balint B."/>
            <person name="Krizsan K."/>
            <person name="Kiss B."/>
            <person name="Hess J."/>
            <person name="Varga T."/>
            <person name="Slot J."/>
            <person name="Riley R."/>
            <person name="Boka B."/>
            <person name="Rigling D."/>
            <person name="Barry K."/>
            <person name="Lee J."/>
            <person name="Mihaltcheva S."/>
            <person name="LaButti K."/>
            <person name="Lipzen A."/>
            <person name="Waldron R."/>
            <person name="Moloney N.M."/>
            <person name="Sperisen C."/>
            <person name="Kredics L."/>
            <person name="Vagvoelgyi C."/>
            <person name="Patrignani A."/>
            <person name="Fitzpatrick D."/>
            <person name="Nagy I."/>
            <person name="Doyle S."/>
            <person name="Anderson J.B."/>
            <person name="Grigoriev I.V."/>
            <person name="Gueldener U."/>
            <person name="Muensterkoetter M."/>
            <person name="Nagy L.G."/>
        </authorList>
    </citation>
    <scope>NUCLEOTIDE SEQUENCE [LARGE SCALE GENOMIC DNA]</scope>
    <source>
        <strain evidence="2">Ar21-2</strain>
    </source>
</reference>
<name>A0A2H3DVL1_ARMGA</name>
<sequence length="117" mass="13240">RFWLVPTFGCSTICKFNNDVSGQRKFAAQDYEDVLQCSFPCFDGLLPDKEDNKIVMDTIFAWSKWHAFAKAQMHTDSSLKVLDGATALLGQQLRSFSKNVCPNFHTEELPSETAAWV</sequence>
<organism evidence="1 2">
    <name type="scientific">Armillaria gallica</name>
    <name type="common">Bulbous honey fungus</name>
    <name type="synonym">Armillaria bulbosa</name>
    <dbReference type="NCBI Taxonomy" id="47427"/>
    <lineage>
        <taxon>Eukaryota</taxon>
        <taxon>Fungi</taxon>
        <taxon>Dikarya</taxon>
        <taxon>Basidiomycota</taxon>
        <taxon>Agaricomycotina</taxon>
        <taxon>Agaricomycetes</taxon>
        <taxon>Agaricomycetidae</taxon>
        <taxon>Agaricales</taxon>
        <taxon>Marasmiineae</taxon>
        <taxon>Physalacriaceae</taxon>
        <taxon>Armillaria</taxon>
    </lineage>
</organism>
<dbReference type="AlphaFoldDB" id="A0A2H3DVL1"/>
<feature type="non-terminal residue" evidence="1">
    <location>
        <position position="1"/>
    </location>
</feature>
<dbReference type="Proteomes" id="UP000217790">
    <property type="component" value="Unassembled WGS sequence"/>
</dbReference>
<evidence type="ECO:0000313" key="1">
    <source>
        <dbReference type="EMBL" id="PBK92323.1"/>
    </source>
</evidence>
<dbReference type="OMA" id="HEDNTIV"/>
<proteinExistence type="predicted"/>
<gene>
    <name evidence="1" type="ORF">ARMGADRAFT_931061</name>
</gene>